<dbReference type="GO" id="GO:0005886">
    <property type="term" value="C:plasma membrane"/>
    <property type="evidence" value="ECO:0007669"/>
    <property type="project" value="UniProtKB-SubCell"/>
</dbReference>
<dbReference type="InParanoid" id="A0A059BDS6"/>
<evidence type="ECO:0000256" key="5">
    <source>
        <dbReference type="ARBA" id="ARBA00023224"/>
    </source>
</evidence>
<dbReference type="AlphaFoldDB" id="A0A059BDS6"/>
<sequence length="158" mass="17686">MGCCHSFATSNASLSSMSALTEWLCPNPSPFFFVQRFEFDMMDRASPAMETPKSEAPMPCKARREGGLPLPRAEPTAFIGKHRLAASLTQVQNQITIIQEELEELETIGESSLVCKEFISSVESVPDPLLPVTKGPADVGWDRWFRGDHSSRRNKRWI</sequence>
<feature type="domain" description="G protein gamma" evidence="6">
    <location>
        <begin position="84"/>
        <end position="158"/>
    </location>
</feature>
<dbReference type="eggNOG" id="ENOG502S66K">
    <property type="taxonomic scope" value="Eukaryota"/>
</dbReference>
<dbReference type="Pfam" id="PF00631">
    <property type="entry name" value="G-gamma"/>
    <property type="match status" value="1"/>
</dbReference>
<keyword evidence="2" id="KW-1003">Cell membrane</keyword>
<dbReference type="Gramene" id="KCW64278">
    <property type="protein sequence ID" value="KCW64278"/>
    <property type="gene ID" value="EUGRSUZ_G01916"/>
</dbReference>
<evidence type="ECO:0000256" key="1">
    <source>
        <dbReference type="ARBA" id="ARBA00004236"/>
    </source>
</evidence>
<comment type="subcellular location">
    <subcellularLocation>
        <location evidence="1">Cell membrane</location>
    </subcellularLocation>
</comment>
<keyword evidence="5" id="KW-0807">Transducer</keyword>
<evidence type="ECO:0000256" key="4">
    <source>
        <dbReference type="ARBA" id="ARBA00023136"/>
    </source>
</evidence>
<dbReference type="PANTHER" id="PTHR35129:SF5">
    <property type="entry name" value="GUANINE NUCLEOTIDE-BINDING PROTEIN SUBUNIT GAMMA 2"/>
    <property type="match status" value="1"/>
</dbReference>
<reference evidence="7" key="1">
    <citation type="submission" date="2013-07" db="EMBL/GenBank/DDBJ databases">
        <title>The genome of Eucalyptus grandis.</title>
        <authorList>
            <person name="Schmutz J."/>
            <person name="Hayes R."/>
            <person name="Myburg A."/>
            <person name="Tuskan G."/>
            <person name="Grattapaglia D."/>
            <person name="Rokhsar D.S."/>
        </authorList>
    </citation>
    <scope>NUCLEOTIDE SEQUENCE</scope>
    <source>
        <tissue evidence="7">Leaf extractions</tissue>
    </source>
</reference>
<dbReference type="EMBL" id="KK198759">
    <property type="protein sequence ID" value="KCW64278.1"/>
    <property type="molecule type" value="Genomic_DNA"/>
</dbReference>
<keyword evidence="3" id="KW-0175">Coiled coil</keyword>
<evidence type="ECO:0000256" key="3">
    <source>
        <dbReference type="ARBA" id="ARBA00023054"/>
    </source>
</evidence>
<dbReference type="SMART" id="SM01224">
    <property type="entry name" value="G_gamma"/>
    <property type="match status" value="1"/>
</dbReference>
<gene>
    <name evidence="7" type="ORF">EUGRSUZ_G01916</name>
</gene>
<evidence type="ECO:0000313" key="7">
    <source>
        <dbReference type="EMBL" id="KCW64278.1"/>
    </source>
</evidence>
<organism evidence="7">
    <name type="scientific">Eucalyptus grandis</name>
    <name type="common">Flooded gum</name>
    <dbReference type="NCBI Taxonomy" id="71139"/>
    <lineage>
        <taxon>Eukaryota</taxon>
        <taxon>Viridiplantae</taxon>
        <taxon>Streptophyta</taxon>
        <taxon>Embryophyta</taxon>
        <taxon>Tracheophyta</taxon>
        <taxon>Spermatophyta</taxon>
        <taxon>Magnoliopsida</taxon>
        <taxon>eudicotyledons</taxon>
        <taxon>Gunneridae</taxon>
        <taxon>Pentapetalae</taxon>
        <taxon>rosids</taxon>
        <taxon>malvids</taxon>
        <taxon>Myrtales</taxon>
        <taxon>Myrtaceae</taxon>
        <taxon>Myrtoideae</taxon>
        <taxon>Eucalypteae</taxon>
        <taxon>Eucalyptus</taxon>
    </lineage>
</organism>
<evidence type="ECO:0000256" key="2">
    <source>
        <dbReference type="ARBA" id="ARBA00022475"/>
    </source>
</evidence>
<dbReference type="PANTHER" id="PTHR35129">
    <property type="entry name" value="GUANINE NUCLEOTIDE-BINDING PROTEIN SUBUNIT GAMMA 1"/>
    <property type="match status" value="1"/>
</dbReference>
<dbReference type="InterPro" id="IPR015898">
    <property type="entry name" value="G-protein_gamma-like_dom"/>
</dbReference>
<dbReference type="InterPro" id="IPR045878">
    <property type="entry name" value="GG1/2"/>
</dbReference>
<keyword evidence="4" id="KW-0472">Membrane</keyword>
<accession>A0A059BDS6</accession>
<proteinExistence type="predicted"/>
<protein>
    <recommendedName>
        <fullName evidence="6">G protein gamma domain-containing protein</fullName>
    </recommendedName>
</protein>
<dbReference type="GO" id="GO:0007186">
    <property type="term" value="P:G protein-coupled receptor signaling pathway"/>
    <property type="evidence" value="ECO:0007669"/>
    <property type="project" value="InterPro"/>
</dbReference>
<evidence type="ECO:0000259" key="6">
    <source>
        <dbReference type="SMART" id="SM01224"/>
    </source>
</evidence>
<name>A0A059BDS6_EUCGR</name>
<dbReference type="STRING" id="71139.A0A059BDS6"/>